<sequence>MIHARHFALTGLALWLSACTSGPETRKDPTLTGPATGPVASTSTTDKSEQKPQVDAPAAPRSTAGQEKDFT</sequence>
<protein>
    <submittedName>
        <fullName evidence="2">Addiction module protein</fullName>
    </submittedName>
</protein>
<comment type="caution">
    <text evidence="2">The sequence shown here is derived from an EMBL/GenBank/DDBJ whole genome shotgun (WGS) entry which is preliminary data.</text>
</comment>
<dbReference type="EMBL" id="RAWI01000623">
    <property type="protein sequence ID" value="RKH90256.1"/>
    <property type="molecule type" value="Genomic_DNA"/>
</dbReference>
<organism evidence="2 3">
    <name type="scientific">Corallococcus praedator</name>
    <dbReference type="NCBI Taxonomy" id="2316724"/>
    <lineage>
        <taxon>Bacteria</taxon>
        <taxon>Pseudomonadati</taxon>
        <taxon>Myxococcota</taxon>
        <taxon>Myxococcia</taxon>
        <taxon>Myxococcales</taxon>
        <taxon>Cystobacterineae</taxon>
        <taxon>Myxococcaceae</taxon>
        <taxon>Corallococcus</taxon>
    </lineage>
</organism>
<evidence type="ECO:0000256" key="1">
    <source>
        <dbReference type="SAM" id="MobiDB-lite"/>
    </source>
</evidence>
<keyword evidence="3" id="KW-1185">Reference proteome</keyword>
<evidence type="ECO:0000313" key="2">
    <source>
        <dbReference type="EMBL" id="RKH90256.1"/>
    </source>
</evidence>
<feature type="non-terminal residue" evidence="2">
    <location>
        <position position="71"/>
    </location>
</feature>
<name>A0ABX9Q493_9BACT</name>
<evidence type="ECO:0000313" key="3">
    <source>
        <dbReference type="Proteomes" id="UP000278907"/>
    </source>
</evidence>
<feature type="region of interest" description="Disordered" evidence="1">
    <location>
        <begin position="20"/>
        <end position="71"/>
    </location>
</feature>
<reference evidence="2 3" key="1">
    <citation type="submission" date="2018-09" db="EMBL/GenBank/DDBJ databases">
        <authorList>
            <person name="Livingstone P.G."/>
            <person name="Whitworth D.E."/>
        </authorList>
    </citation>
    <scope>NUCLEOTIDE SEQUENCE [LARGE SCALE GENOMIC DNA]</scope>
    <source>
        <strain evidence="2 3">CA031B</strain>
    </source>
</reference>
<dbReference type="PROSITE" id="PS51257">
    <property type="entry name" value="PROKAR_LIPOPROTEIN"/>
    <property type="match status" value="1"/>
</dbReference>
<dbReference type="Proteomes" id="UP000278907">
    <property type="component" value="Unassembled WGS sequence"/>
</dbReference>
<proteinExistence type="predicted"/>
<gene>
    <name evidence="2" type="ORF">D7Y13_39975</name>
</gene>
<accession>A0ABX9Q493</accession>